<dbReference type="SMART" id="SM00588">
    <property type="entry name" value="NEUZ"/>
    <property type="match status" value="1"/>
</dbReference>
<accession>A0A8K0KP13</accession>
<reference evidence="3" key="2">
    <citation type="submission" date="2017-10" db="EMBL/GenBank/DDBJ databases">
        <title>Ladona fulva Genome sequencing and assembly.</title>
        <authorList>
            <person name="Murali S."/>
            <person name="Richards S."/>
            <person name="Bandaranaike D."/>
            <person name="Bellair M."/>
            <person name="Blankenburg K."/>
            <person name="Chao H."/>
            <person name="Dinh H."/>
            <person name="Doddapaneni H."/>
            <person name="Dugan-Rocha S."/>
            <person name="Elkadiri S."/>
            <person name="Gnanaolivu R."/>
            <person name="Hernandez B."/>
            <person name="Skinner E."/>
            <person name="Javaid M."/>
            <person name="Lee S."/>
            <person name="Li M."/>
            <person name="Ming W."/>
            <person name="Munidasa M."/>
            <person name="Muniz J."/>
            <person name="Nguyen L."/>
            <person name="Hughes D."/>
            <person name="Osuji N."/>
            <person name="Pu L.-L."/>
            <person name="Puazo M."/>
            <person name="Qu C."/>
            <person name="Quiroz J."/>
            <person name="Raj R."/>
            <person name="Weissenberger G."/>
            <person name="Xin Y."/>
            <person name="Zou X."/>
            <person name="Han Y."/>
            <person name="Worley K."/>
            <person name="Muzny D."/>
            <person name="Gibbs R."/>
        </authorList>
    </citation>
    <scope>NUCLEOTIDE SEQUENCE</scope>
    <source>
        <strain evidence="3">Sampled in the wild</strain>
    </source>
</reference>
<keyword evidence="1" id="KW-0732">Signal</keyword>
<gene>
    <name evidence="3" type="ORF">J437_LFUL002411</name>
</gene>
<dbReference type="InterPro" id="IPR043136">
    <property type="entry name" value="B30.2/SPRY_sf"/>
</dbReference>
<proteinExistence type="predicted"/>
<evidence type="ECO:0000313" key="4">
    <source>
        <dbReference type="Proteomes" id="UP000792457"/>
    </source>
</evidence>
<organism evidence="3 4">
    <name type="scientific">Ladona fulva</name>
    <name type="common">Scarce chaser dragonfly</name>
    <name type="synonym">Libellula fulva</name>
    <dbReference type="NCBI Taxonomy" id="123851"/>
    <lineage>
        <taxon>Eukaryota</taxon>
        <taxon>Metazoa</taxon>
        <taxon>Ecdysozoa</taxon>
        <taxon>Arthropoda</taxon>
        <taxon>Hexapoda</taxon>
        <taxon>Insecta</taxon>
        <taxon>Pterygota</taxon>
        <taxon>Palaeoptera</taxon>
        <taxon>Odonata</taxon>
        <taxon>Epiprocta</taxon>
        <taxon>Anisoptera</taxon>
        <taxon>Libelluloidea</taxon>
        <taxon>Libellulidae</taxon>
        <taxon>Ladona</taxon>
    </lineage>
</organism>
<dbReference type="InterPro" id="IPR037962">
    <property type="entry name" value="Neuralized"/>
</dbReference>
<comment type="caution">
    <text evidence="3">The sequence shown here is derived from an EMBL/GenBank/DDBJ whole genome shotgun (WGS) entry which is preliminary data.</text>
</comment>
<dbReference type="FunFam" id="2.60.120.920:FF:000001">
    <property type="entry name" value="neuralized-like protein 4 isoform X1"/>
    <property type="match status" value="1"/>
</dbReference>
<dbReference type="InterPro" id="IPR006573">
    <property type="entry name" value="NHR_dom"/>
</dbReference>
<dbReference type="Proteomes" id="UP000792457">
    <property type="component" value="Unassembled WGS sequence"/>
</dbReference>
<dbReference type="InterPro" id="IPR013320">
    <property type="entry name" value="ConA-like_dom_sf"/>
</dbReference>
<keyword evidence="4" id="KW-1185">Reference proteome</keyword>
<dbReference type="Pfam" id="PF07177">
    <property type="entry name" value="Neuralized"/>
    <property type="match status" value="1"/>
</dbReference>
<dbReference type="AlphaFoldDB" id="A0A8K0KP13"/>
<evidence type="ECO:0000313" key="3">
    <source>
        <dbReference type="EMBL" id="KAG8237803.1"/>
    </source>
</evidence>
<evidence type="ECO:0000256" key="1">
    <source>
        <dbReference type="SAM" id="SignalP"/>
    </source>
</evidence>
<protein>
    <recommendedName>
        <fullName evidence="2">NHR domain-containing protein</fullName>
    </recommendedName>
</protein>
<name>A0A8K0KP13_LADFU</name>
<dbReference type="SUPFAM" id="SSF49899">
    <property type="entry name" value="Concanavalin A-like lectins/glucanases"/>
    <property type="match status" value="1"/>
</dbReference>
<dbReference type="PANTHER" id="PTHR12429:SF14">
    <property type="entry name" value="NEURALIZED-LIKE PROTEIN 4"/>
    <property type="match status" value="1"/>
</dbReference>
<dbReference type="CDD" id="cd12887">
    <property type="entry name" value="SPRY_NHR_like"/>
    <property type="match status" value="1"/>
</dbReference>
<feature type="signal peptide" evidence="1">
    <location>
        <begin position="1"/>
        <end position="20"/>
    </location>
</feature>
<dbReference type="PANTHER" id="PTHR12429">
    <property type="entry name" value="NEURALIZED"/>
    <property type="match status" value="1"/>
</dbReference>
<dbReference type="GO" id="GO:0061630">
    <property type="term" value="F:ubiquitin protein ligase activity"/>
    <property type="evidence" value="ECO:0007669"/>
    <property type="project" value="TreeGrafter"/>
</dbReference>
<dbReference type="Gene3D" id="2.60.120.920">
    <property type="match status" value="1"/>
</dbReference>
<dbReference type="EMBL" id="KZ309230">
    <property type="protein sequence ID" value="KAG8237803.1"/>
    <property type="molecule type" value="Genomic_DNA"/>
</dbReference>
<dbReference type="PROSITE" id="PS51065">
    <property type="entry name" value="NHR"/>
    <property type="match status" value="1"/>
</dbReference>
<feature type="chain" id="PRO_5035457235" description="NHR domain-containing protein" evidence="1">
    <location>
        <begin position="21"/>
        <end position="262"/>
    </location>
</feature>
<feature type="domain" description="NHR" evidence="2">
    <location>
        <begin position="99"/>
        <end position="262"/>
    </location>
</feature>
<evidence type="ECO:0000259" key="2">
    <source>
        <dbReference type="PROSITE" id="PS51065"/>
    </source>
</evidence>
<dbReference type="OrthoDB" id="49113at2759"/>
<sequence length="262" mass="29032">MSKCWKLLLVLFILCECVQSSGVCDPIGGKSISLSINSEKNKSRVWEDTFAASAEFSNSSERMHFDVKHSAFECDGKRTILIKGKINDAGATYAASIDRISFHKRCGKNAAIMDHGRAAQKISNDEPAYSQVFTNRPLEDNEIFEIKLDQKNTKFSYSLGIGIITVSPDSVNILPEMWKSPVTWIQHHGTIHNNGQGILANYGKDINKLQAGERVGVMRTEFGTLHFFVNGENQGPAASNIPSPVYGIVELWYNAMKVSIVD</sequence>
<reference evidence="3" key="1">
    <citation type="submission" date="2013-04" db="EMBL/GenBank/DDBJ databases">
        <authorList>
            <person name="Qu J."/>
            <person name="Murali S.C."/>
            <person name="Bandaranaike D."/>
            <person name="Bellair M."/>
            <person name="Blankenburg K."/>
            <person name="Chao H."/>
            <person name="Dinh H."/>
            <person name="Doddapaneni H."/>
            <person name="Downs B."/>
            <person name="Dugan-Rocha S."/>
            <person name="Elkadiri S."/>
            <person name="Gnanaolivu R.D."/>
            <person name="Hernandez B."/>
            <person name="Javaid M."/>
            <person name="Jayaseelan J.C."/>
            <person name="Lee S."/>
            <person name="Li M."/>
            <person name="Ming W."/>
            <person name="Munidasa M."/>
            <person name="Muniz J."/>
            <person name="Nguyen L."/>
            <person name="Ongeri F."/>
            <person name="Osuji N."/>
            <person name="Pu L.-L."/>
            <person name="Puazo M."/>
            <person name="Qu C."/>
            <person name="Quiroz J."/>
            <person name="Raj R."/>
            <person name="Weissenberger G."/>
            <person name="Xin Y."/>
            <person name="Zou X."/>
            <person name="Han Y."/>
            <person name="Richards S."/>
            <person name="Worley K."/>
            <person name="Muzny D."/>
            <person name="Gibbs R."/>
        </authorList>
    </citation>
    <scope>NUCLEOTIDE SEQUENCE</scope>
    <source>
        <strain evidence="3">Sampled in the wild</strain>
    </source>
</reference>